<dbReference type="Proteomes" id="UP001055879">
    <property type="component" value="Linkage Group LG18"/>
</dbReference>
<evidence type="ECO:0000313" key="1">
    <source>
        <dbReference type="EMBL" id="KAI3665100.1"/>
    </source>
</evidence>
<protein>
    <submittedName>
        <fullName evidence="1">Uncharacterized protein</fullName>
    </submittedName>
</protein>
<evidence type="ECO:0000313" key="2">
    <source>
        <dbReference type="Proteomes" id="UP001055879"/>
    </source>
</evidence>
<sequence>MGQLCAPAAPLDHNTYRTQITVARVKEMKEAAEQEYVDIPYKADDDDVDYGPERLIIHGPTADDRGAEPSERPPPRRVRAHRTGSSSSAARRNQNE</sequence>
<name>A0ACB8XEX9_ARCLA</name>
<reference evidence="1 2" key="2">
    <citation type="journal article" date="2022" name="Mol. Ecol. Resour.">
        <title>The genomes of chicory, endive, great burdock and yacon provide insights into Asteraceae paleo-polyploidization history and plant inulin production.</title>
        <authorList>
            <person name="Fan W."/>
            <person name="Wang S."/>
            <person name="Wang H."/>
            <person name="Wang A."/>
            <person name="Jiang F."/>
            <person name="Liu H."/>
            <person name="Zhao H."/>
            <person name="Xu D."/>
            <person name="Zhang Y."/>
        </authorList>
    </citation>
    <scope>NUCLEOTIDE SEQUENCE [LARGE SCALE GENOMIC DNA]</scope>
    <source>
        <strain evidence="2">cv. Niubang</strain>
    </source>
</reference>
<comment type="caution">
    <text evidence="1">The sequence shown here is derived from an EMBL/GenBank/DDBJ whole genome shotgun (WGS) entry which is preliminary data.</text>
</comment>
<gene>
    <name evidence="1" type="ORF">L6452_43718</name>
</gene>
<reference evidence="2" key="1">
    <citation type="journal article" date="2022" name="Mol. Ecol. Resour.">
        <title>The genomes of chicory, endive, great burdock and yacon provide insights into Asteraceae palaeo-polyploidization history and plant inulin production.</title>
        <authorList>
            <person name="Fan W."/>
            <person name="Wang S."/>
            <person name="Wang H."/>
            <person name="Wang A."/>
            <person name="Jiang F."/>
            <person name="Liu H."/>
            <person name="Zhao H."/>
            <person name="Xu D."/>
            <person name="Zhang Y."/>
        </authorList>
    </citation>
    <scope>NUCLEOTIDE SEQUENCE [LARGE SCALE GENOMIC DNA]</scope>
    <source>
        <strain evidence="2">cv. Niubang</strain>
    </source>
</reference>
<dbReference type="EMBL" id="CM042064">
    <property type="protein sequence ID" value="KAI3665100.1"/>
    <property type="molecule type" value="Genomic_DNA"/>
</dbReference>
<accession>A0ACB8XEX9</accession>
<organism evidence="1 2">
    <name type="scientific">Arctium lappa</name>
    <name type="common">Greater burdock</name>
    <name type="synonym">Lappa major</name>
    <dbReference type="NCBI Taxonomy" id="4217"/>
    <lineage>
        <taxon>Eukaryota</taxon>
        <taxon>Viridiplantae</taxon>
        <taxon>Streptophyta</taxon>
        <taxon>Embryophyta</taxon>
        <taxon>Tracheophyta</taxon>
        <taxon>Spermatophyta</taxon>
        <taxon>Magnoliopsida</taxon>
        <taxon>eudicotyledons</taxon>
        <taxon>Gunneridae</taxon>
        <taxon>Pentapetalae</taxon>
        <taxon>asterids</taxon>
        <taxon>campanulids</taxon>
        <taxon>Asterales</taxon>
        <taxon>Asteraceae</taxon>
        <taxon>Carduoideae</taxon>
        <taxon>Cardueae</taxon>
        <taxon>Arctiinae</taxon>
        <taxon>Arctium</taxon>
    </lineage>
</organism>
<keyword evidence="2" id="KW-1185">Reference proteome</keyword>
<proteinExistence type="predicted"/>